<protein>
    <submittedName>
        <fullName evidence="1">Uncharacterized protein</fullName>
    </submittedName>
</protein>
<dbReference type="AlphaFoldDB" id="A0A2H3E5D7"/>
<dbReference type="EMBL" id="KZ293648">
    <property type="protein sequence ID" value="PBK98358.1"/>
    <property type="molecule type" value="Genomic_DNA"/>
</dbReference>
<dbReference type="Proteomes" id="UP000217790">
    <property type="component" value="Unassembled WGS sequence"/>
</dbReference>
<accession>A0A2H3E5D7</accession>
<dbReference type="InParanoid" id="A0A2H3E5D7"/>
<sequence length="85" mass="9376">MELDEFAGTYMHIDVLNETTTSTRETVVSAAFEQCVRLILCHDPAKMVESPLVRDERVMMSDCVVTGEVVGEGSSSYGHSDFVQS</sequence>
<evidence type="ECO:0000313" key="1">
    <source>
        <dbReference type="EMBL" id="PBK98358.1"/>
    </source>
</evidence>
<gene>
    <name evidence="1" type="ORF">ARMGADRAFT_1008788</name>
</gene>
<proteinExistence type="predicted"/>
<organism evidence="1 2">
    <name type="scientific">Armillaria gallica</name>
    <name type="common">Bulbous honey fungus</name>
    <name type="synonym">Armillaria bulbosa</name>
    <dbReference type="NCBI Taxonomy" id="47427"/>
    <lineage>
        <taxon>Eukaryota</taxon>
        <taxon>Fungi</taxon>
        <taxon>Dikarya</taxon>
        <taxon>Basidiomycota</taxon>
        <taxon>Agaricomycotina</taxon>
        <taxon>Agaricomycetes</taxon>
        <taxon>Agaricomycetidae</taxon>
        <taxon>Agaricales</taxon>
        <taxon>Marasmiineae</taxon>
        <taxon>Physalacriaceae</taxon>
        <taxon>Armillaria</taxon>
    </lineage>
</organism>
<name>A0A2H3E5D7_ARMGA</name>
<evidence type="ECO:0000313" key="2">
    <source>
        <dbReference type="Proteomes" id="UP000217790"/>
    </source>
</evidence>
<reference evidence="2" key="1">
    <citation type="journal article" date="2017" name="Nat. Ecol. Evol.">
        <title>Genome expansion and lineage-specific genetic innovations in the forest pathogenic fungi Armillaria.</title>
        <authorList>
            <person name="Sipos G."/>
            <person name="Prasanna A.N."/>
            <person name="Walter M.C."/>
            <person name="O'Connor E."/>
            <person name="Balint B."/>
            <person name="Krizsan K."/>
            <person name="Kiss B."/>
            <person name="Hess J."/>
            <person name="Varga T."/>
            <person name="Slot J."/>
            <person name="Riley R."/>
            <person name="Boka B."/>
            <person name="Rigling D."/>
            <person name="Barry K."/>
            <person name="Lee J."/>
            <person name="Mihaltcheva S."/>
            <person name="LaButti K."/>
            <person name="Lipzen A."/>
            <person name="Waldron R."/>
            <person name="Moloney N.M."/>
            <person name="Sperisen C."/>
            <person name="Kredics L."/>
            <person name="Vagvoelgyi C."/>
            <person name="Patrignani A."/>
            <person name="Fitzpatrick D."/>
            <person name="Nagy I."/>
            <person name="Doyle S."/>
            <person name="Anderson J.B."/>
            <person name="Grigoriev I.V."/>
            <person name="Gueldener U."/>
            <person name="Muensterkoetter M."/>
            <person name="Nagy L.G."/>
        </authorList>
    </citation>
    <scope>NUCLEOTIDE SEQUENCE [LARGE SCALE GENOMIC DNA]</scope>
    <source>
        <strain evidence="2">Ar21-2</strain>
    </source>
</reference>
<keyword evidence="2" id="KW-1185">Reference proteome</keyword>